<reference evidence="2" key="1">
    <citation type="submission" date="2020-03" db="EMBL/GenBank/DDBJ databases">
        <title>Hybrid Assembly of Korean Phytophthora infestans isolates.</title>
        <authorList>
            <person name="Prokchorchik M."/>
            <person name="Lee Y."/>
            <person name="Seo J."/>
            <person name="Cho J.-H."/>
            <person name="Park Y.-E."/>
            <person name="Jang D.-C."/>
            <person name="Im J.-S."/>
            <person name="Choi J.-G."/>
            <person name="Park H.-J."/>
            <person name="Lee G.-B."/>
            <person name="Lee Y.-G."/>
            <person name="Hong S.-Y."/>
            <person name="Cho K."/>
            <person name="Sohn K.H."/>
        </authorList>
    </citation>
    <scope>NUCLEOTIDE SEQUENCE</scope>
    <source>
        <strain evidence="2">KR_2_A2</strain>
    </source>
</reference>
<accession>A0A8S9U7V5</accession>
<evidence type="ECO:0000313" key="2">
    <source>
        <dbReference type="EMBL" id="KAF4134994.1"/>
    </source>
</evidence>
<feature type="non-terminal residue" evidence="2">
    <location>
        <position position="215"/>
    </location>
</feature>
<comment type="caution">
    <text evidence="2">The sequence shown here is derived from an EMBL/GenBank/DDBJ whole genome shotgun (WGS) entry which is preliminary data.</text>
</comment>
<feature type="region of interest" description="Disordered" evidence="1">
    <location>
        <begin position="63"/>
        <end position="93"/>
    </location>
</feature>
<feature type="non-terminal residue" evidence="2">
    <location>
        <position position="1"/>
    </location>
</feature>
<evidence type="ECO:0000256" key="1">
    <source>
        <dbReference type="SAM" id="MobiDB-lite"/>
    </source>
</evidence>
<feature type="region of interest" description="Disordered" evidence="1">
    <location>
        <begin position="1"/>
        <end position="32"/>
    </location>
</feature>
<dbReference type="EMBL" id="JAACNO010002219">
    <property type="protein sequence ID" value="KAF4134994.1"/>
    <property type="molecule type" value="Genomic_DNA"/>
</dbReference>
<dbReference type="Proteomes" id="UP000704712">
    <property type="component" value="Unassembled WGS sequence"/>
</dbReference>
<organism evidence="2 3">
    <name type="scientific">Phytophthora infestans</name>
    <name type="common">Potato late blight agent</name>
    <name type="synonym">Botrytis infestans</name>
    <dbReference type="NCBI Taxonomy" id="4787"/>
    <lineage>
        <taxon>Eukaryota</taxon>
        <taxon>Sar</taxon>
        <taxon>Stramenopiles</taxon>
        <taxon>Oomycota</taxon>
        <taxon>Peronosporomycetes</taxon>
        <taxon>Peronosporales</taxon>
        <taxon>Peronosporaceae</taxon>
        <taxon>Phytophthora</taxon>
    </lineage>
</organism>
<gene>
    <name evidence="2" type="ORF">GN958_ATG15810</name>
</gene>
<protein>
    <submittedName>
        <fullName evidence="2">Uncharacterized protein</fullName>
    </submittedName>
</protein>
<feature type="compositionally biased region" description="Basic and acidic residues" evidence="1">
    <location>
        <begin position="70"/>
        <end position="93"/>
    </location>
</feature>
<dbReference type="AlphaFoldDB" id="A0A8S9U7V5"/>
<evidence type="ECO:0000313" key="3">
    <source>
        <dbReference type="Proteomes" id="UP000704712"/>
    </source>
</evidence>
<sequence>SDGPHYAPLTLGIEKDRLSDEDFTPGNEDAALDQDVELKTEQTNVYIIDCHGYLDDKVAIHRAKNKRPRASKDDRSTQRNPKKRQESKMLNKAESVRTVAIAETSVNVENTTTVETQVTSENVEKQSMSETVETSGTVETAVAKAETDETQFTSDIAQTSETVETEATFDIVNSPLMLGTGATGEAHASSMQVHVSDMVAVESDHTMASSEGDND</sequence>
<name>A0A8S9U7V5_PHYIN</name>
<proteinExistence type="predicted"/>